<dbReference type="OrthoDB" id="9811076at2"/>
<dbReference type="EMBL" id="FQWY01000016">
    <property type="protein sequence ID" value="SHG87390.1"/>
    <property type="molecule type" value="Genomic_DNA"/>
</dbReference>
<organism evidence="3 4">
    <name type="scientific">Thermosyntropha lipolytica DSM 11003</name>
    <dbReference type="NCBI Taxonomy" id="1123382"/>
    <lineage>
        <taxon>Bacteria</taxon>
        <taxon>Bacillati</taxon>
        <taxon>Bacillota</taxon>
        <taxon>Clostridia</taxon>
        <taxon>Eubacteriales</taxon>
        <taxon>Syntrophomonadaceae</taxon>
        <taxon>Thermosyntropha</taxon>
    </lineage>
</organism>
<evidence type="ECO:0000256" key="1">
    <source>
        <dbReference type="ARBA" id="ARBA00023004"/>
    </source>
</evidence>
<dbReference type="PANTHER" id="PTHR43151:SF1">
    <property type="entry name" value="SSR2333 PROTEIN"/>
    <property type="match status" value="1"/>
</dbReference>
<dbReference type="STRING" id="1123382.SAMN02745221_01163"/>
<proteinExistence type="predicted"/>
<dbReference type="SUPFAM" id="SSF50037">
    <property type="entry name" value="C-terminal domain of transcriptional repressors"/>
    <property type="match status" value="1"/>
</dbReference>
<dbReference type="SMART" id="SM00899">
    <property type="entry name" value="FeoA"/>
    <property type="match status" value="1"/>
</dbReference>
<evidence type="ECO:0000313" key="4">
    <source>
        <dbReference type="Proteomes" id="UP000242329"/>
    </source>
</evidence>
<dbReference type="PANTHER" id="PTHR43151">
    <property type="entry name" value="FEOA FAMILY PROTEIN"/>
    <property type="match status" value="1"/>
</dbReference>
<feature type="domain" description="Ferrous iron transporter FeoA-like" evidence="2">
    <location>
        <begin position="1"/>
        <end position="73"/>
    </location>
</feature>
<dbReference type="InterPro" id="IPR038157">
    <property type="entry name" value="FeoA_core_dom"/>
</dbReference>
<dbReference type="Proteomes" id="UP000242329">
    <property type="component" value="Unassembled WGS sequence"/>
</dbReference>
<sequence length="75" mass="8187">MKIVELRPGQKARVKEIKKGVNGQRRLFEIGLIPGTELKLLSSHPFNGPLVLQVGNAKIALGRGMAEAVEVELLE</sequence>
<dbReference type="RefSeq" id="WP_073091449.1">
    <property type="nucleotide sequence ID" value="NZ_FQWY01000016.1"/>
</dbReference>
<accession>A0A1M5ND01</accession>
<dbReference type="InterPro" id="IPR053184">
    <property type="entry name" value="FeoA-like"/>
</dbReference>
<evidence type="ECO:0000259" key="2">
    <source>
        <dbReference type="SMART" id="SM00899"/>
    </source>
</evidence>
<gene>
    <name evidence="3" type="ORF">SAMN02745221_01163</name>
</gene>
<dbReference type="Gene3D" id="2.30.30.90">
    <property type="match status" value="1"/>
</dbReference>
<name>A0A1M5ND01_9FIRM</name>
<protein>
    <submittedName>
        <fullName evidence="3">Ferrous iron transport protein A</fullName>
    </submittedName>
</protein>
<dbReference type="InterPro" id="IPR007167">
    <property type="entry name" value="Fe-transptr_FeoA-like"/>
</dbReference>
<dbReference type="GO" id="GO:0046914">
    <property type="term" value="F:transition metal ion binding"/>
    <property type="evidence" value="ECO:0007669"/>
    <property type="project" value="InterPro"/>
</dbReference>
<reference evidence="4" key="1">
    <citation type="submission" date="2016-11" db="EMBL/GenBank/DDBJ databases">
        <authorList>
            <person name="Varghese N."/>
            <person name="Submissions S."/>
        </authorList>
    </citation>
    <scope>NUCLEOTIDE SEQUENCE [LARGE SCALE GENOMIC DNA]</scope>
    <source>
        <strain evidence="4">DSM 11003</strain>
    </source>
</reference>
<dbReference type="InterPro" id="IPR008988">
    <property type="entry name" value="Transcriptional_repressor_C"/>
</dbReference>
<keyword evidence="1" id="KW-0408">Iron</keyword>
<keyword evidence="4" id="KW-1185">Reference proteome</keyword>
<evidence type="ECO:0000313" key="3">
    <source>
        <dbReference type="EMBL" id="SHG87390.1"/>
    </source>
</evidence>
<dbReference type="Pfam" id="PF04023">
    <property type="entry name" value="FeoA"/>
    <property type="match status" value="1"/>
</dbReference>
<dbReference type="AlphaFoldDB" id="A0A1M5ND01"/>